<accession>A0A1P8UXD8</accession>
<dbReference type="PANTHER" id="PTHR30487">
    <property type="entry name" value="TYPE 4 PREPILIN-LIKE PROTEINS LEADER PEPTIDE-PROCESSING ENZYME"/>
    <property type="match status" value="1"/>
</dbReference>
<dbReference type="GO" id="GO:0004190">
    <property type="term" value="F:aspartic-type endopeptidase activity"/>
    <property type="evidence" value="ECO:0007669"/>
    <property type="project" value="UniProtKB-EC"/>
</dbReference>
<dbReference type="EC" id="2.1.1.-" evidence="9"/>
<feature type="transmembrane region" description="Helical" evidence="10">
    <location>
        <begin position="229"/>
        <end position="247"/>
    </location>
</feature>
<feature type="transmembrane region" description="Helical" evidence="10">
    <location>
        <begin position="77"/>
        <end position="96"/>
    </location>
</feature>
<proteinExistence type="inferred from homology"/>
<feature type="domain" description="Prepilin peptidase A24 N-terminal" evidence="12">
    <location>
        <begin position="13"/>
        <end position="92"/>
    </location>
</feature>
<keyword evidence="4" id="KW-0997">Cell inner membrane</keyword>
<dbReference type="GO" id="GO:0006465">
    <property type="term" value="P:signal peptide processing"/>
    <property type="evidence" value="ECO:0007669"/>
    <property type="project" value="TreeGrafter"/>
</dbReference>
<name>A0A1P8UXD8_9RHOB</name>
<feature type="transmembrane region" description="Helical" evidence="10">
    <location>
        <begin position="199"/>
        <end position="217"/>
    </location>
</feature>
<dbReference type="KEGG" id="paby:Ga0080574_TMP3711"/>
<feature type="transmembrane region" description="Helical" evidence="10">
    <location>
        <begin position="102"/>
        <end position="123"/>
    </location>
</feature>
<dbReference type="EMBL" id="CP015093">
    <property type="protein sequence ID" value="APZ54045.1"/>
    <property type="molecule type" value="Genomic_DNA"/>
</dbReference>
<dbReference type="InterPro" id="IPR010627">
    <property type="entry name" value="Prepilin_pept_A24_N"/>
</dbReference>
<feature type="transmembrane region" description="Helical" evidence="10">
    <location>
        <begin position="150"/>
        <end position="170"/>
    </location>
</feature>
<dbReference type="InterPro" id="IPR050882">
    <property type="entry name" value="Prepilin_peptidase/N-MTase"/>
</dbReference>
<evidence type="ECO:0000256" key="5">
    <source>
        <dbReference type="ARBA" id="ARBA00022692"/>
    </source>
</evidence>
<keyword evidence="9 13" id="KW-0378">Hydrolase</keyword>
<dbReference type="InterPro" id="IPR014032">
    <property type="entry name" value="Peptidase_A24A_bac"/>
</dbReference>
<evidence type="ECO:0000256" key="8">
    <source>
        <dbReference type="RuleBase" id="RU003793"/>
    </source>
</evidence>
<dbReference type="GO" id="GO:0005886">
    <property type="term" value="C:plasma membrane"/>
    <property type="evidence" value="ECO:0007669"/>
    <property type="project" value="UniProtKB-SubCell"/>
</dbReference>
<gene>
    <name evidence="13" type="ORF">Ga0080574_TMP3711</name>
</gene>
<dbReference type="GO" id="GO:0008168">
    <property type="term" value="F:methyltransferase activity"/>
    <property type="evidence" value="ECO:0007669"/>
    <property type="project" value="UniProtKB-KW"/>
</dbReference>
<sequence>MTDLTLAGAMPVLLGPFIGSFLGVLAERLPRGEDVVRRPSACRCCGARLGPADLVPILSFALRRGRCRHCAAPIPPWLLYTEILATGAACLAVLAGGTPAGIWYAALFLWLLIVLGMCDLMFFRLPDILTGALLVLTLVGAAIWEPGGLGPALIAAAAGAGSFLALRIGYRLLRRREGLGLGDVKLMAGLGAFAGLRDLPLLVLLAALAALGAALAGRLGRGRLPRGDLALPFGASLCAAAAGLWLLRAADAI</sequence>
<evidence type="ECO:0000313" key="13">
    <source>
        <dbReference type="EMBL" id="APZ54045.1"/>
    </source>
</evidence>
<dbReference type="InterPro" id="IPR000045">
    <property type="entry name" value="Prepilin_IV_endopep_pep"/>
</dbReference>
<dbReference type="GO" id="GO:0032259">
    <property type="term" value="P:methylation"/>
    <property type="evidence" value="ECO:0007669"/>
    <property type="project" value="UniProtKB-KW"/>
</dbReference>
<dbReference type="STRING" id="1250539.Ga0080574_TMP3711"/>
<dbReference type="Pfam" id="PF06750">
    <property type="entry name" value="A24_N_bact"/>
    <property type="match status" value="1"/>
</dbReference>
<evidence type="ECO:0000256" key="1">
    <source>
        <dbReference type="ARBA" id="ARBA00004429"/>
    </source>
</evidence>
<keyword evidence="7 10" id="KW-0472">Membrane</keyword>
<evidence type="ECO:0000259" key="12">
    <source>
        <dbReference type="Pfam" id="PF06750"/>
    </source>
</evidence>
<protein>
    <recommendedName>
        <fullName evidence="9">Prepilin leader peptidase/N-methyltransferase</fullName>
        <ecNumber evidence="9">2.1.1.-</ecNumber>
        <ecNumber evidence="9">3.4.23.43</ecNumber>
    </recommendedName>
</protein>
<dbReference type="AlphaFoldDB" id="A0A1P8UXD8"/>
<evidence type="ECO:0000313" key="14">
    <source>
        <dbReference type="Proteomes" id="UP000187059"/>
    </source>
</evidence>
<keyword evidence="9" id="KW-0511">Multifunctional enzyme</keyword>
<evidence type="ECO:0000256" key="2">
    <source>
        <dbReference type="ARBA" id="ARBA00005801"/>
    </source>
</evidence>
<feature type="domain" description="Prepilin type IV endopeptidase peptidase" evidence="11">
    <location>
        <begin position="107"/>
        <end position="213"/>
    </location>
</feature>
<evidence type="ECO:0000256" key="6">
    <source>
        <dbReference type="ARBA" id="ARBA00022989"/>
    </source>
</evidence>
<feature type="transmembrane region" description="Helical" evidence="10">
    <location>
        <begin position="128"/>
        <end position="144"/>
    </location>
</feature>
<reference evidence="13 14" key="1">
    <citation type="submission" date="2016-04" db="EMBL/GenBank/DDBJ databases">
        <title>Deep-sea bacteria in the southern Pacific.</title>
        <authorList>
            <person name="Tang K."/>
        </authorList>
    </citation>
    <scope>NUCLEOTIDE SEQUENCE [LARGE SCALE GENOMIC DNA]</scope>
    <source>
        <strain evidence="13 14">JLT2014</strain>
    </source>
</reference>
<keyword evidence="14" id="KW-1185">Reference proteome</keyword>
<evidence type="ECO:0000256" key="9">
    <source>
        <dbReference type="RuleBase" id="RU003794"/>
    </source>
</evidence>
<evidence type="ECO:0000256" key="10">
    <source>
        <dbReference type="SAM" id="Phobius"/>
    </source>
</evidence>
<keyword evidence="3" id="KW-1003">Cell membrane</keyword>
<organism evidence="13 14">
    <name type="scientific">Salipiger abyssi</name>
    <dbReference type="NCBI Taxonomy" id="1250539"/>
    <lineage>
        <taxon>Bacteria</taxon>
        <taxon>Pseudomonadati</taxon>
        <taxon>Pseudomonadota</taxon>
        <taxon>Alphaproteobacteria</taxon>
        <taxon>Rhodobacterales</taxon>
        <taxon>Roseobacteraceae</taxon>
        <taxon>Salipiger</taxon>
    </lineage>
</organism>
<dbReference type="Proteomes" id="UP000187059">
    <property type="component" value="Chromosome"/>
</dbReference>
<evidence type="ECO:0000256" key="7">
    <source>
        <dbReference type="ARBA" id="ARBA00023136"/>
    </source>
</evidence>
<evidence type="ECO:0000259" key="11">
    <source>
        <dbReference type="Pfam" id="PF01478"/>
    </source>
</evidence>
<comment type="function">
    <text evidence="9">Plays an essential role in type IV pili and type II pseudopili formation by proteolytically removing the leader sequence from substrate proteins and subsequently monomethylating the alpha-amino group of the newly exposed N-terminal phenylalanine.</text>
</comment>
<keyword evidence="9 13" id="KW-0489">Methyltransferase</keyword>
<dbReference type="Pfam" id="PF01478">
    <property type="entry name" value="Peptidase_A24"/>
    <property type="match status" value="1"/>
</dbReference>
<keyword evidence="9" id="KW-0645">Protease</keyword>
<comment type="similarity">
    <text evidence="2 8">Belongs to the peptidase A24 family.</text>
</comment>
<dbReference type="RefSeq" id="WP_198039745.1">
    <property type="nucleotide sequence ID" value="NZ_CP015093.1"/>
</dbReference>
<dbReference type="Gene3D" id="1.20.120.1220">
    <property type="match status" value="1"/>
</dbReference>
<comment type="catalytic activity">
    <reaction evidence="9">
        <text>Typically cleaves a -Gly-|-Phe- bond to release an N-terminal, basic peptide of 5-8 residues from type IV prepilin, and then N-methylates the new N-terminal amino group, the methyl donor being S-adenosyl-L-methionine.</text>
        <dbReference type="EC" id="3.4.23.43"/>
    </reaction>
</comment>
<dbReference type="PANTHER" id="PTHR30487:SF0">
    <property type="entry name" value="PREPILIN LEADER PEPTIDASE_N-METHYLTRANSFERASE-RELATED"/>
    <property type="match status" value="1"/>
</dbReference>
<evidence type="ECO:0000256" key="4">
    <source>
        <dbReference type="ARBA" id="ARBA00022519"/>
    </source>
</evidence>
<comment type="subcellular location">
    <subcellularLocation>
        <location evidence="1">Cell inner membrane</location>
        <topology evidence="1">Multi-pass membrane protein</topology>
    </subcellularLocation>
    <subcellularLocation>
        <location evidence="9">Cell membrane</location>
        <topology evidence="9">Multi-pass membrane protein</topology>
    </subcellularLocation>
</comment>
<keyword evidence="5 9" id="KW-0812">Transmembrane</keyword>
<keyword evidence="9 13" id="KW-0808">Transferase</keyword>
<dbReference type="EC" id="3.4.23.43" evidence="9"/>
<keyword evidence="6 10" id="KW-1133">Transmembrane helix</keyword>
<evidence type="ECO:0000256" key="3">
    <source>
        <dbReference type="ARBA" id="ARBA00022475"/>
    </source>
</evidence>
<dbReference type="PRINTS" id="PR00864">
    <property type="entry name" value="PREPILNPTASE"/>
</dbReference>
<feature type="transmembrane region" description="Helical" evidence="10">
    <location>
        <begin position="6"/>
        <end position="26"/>
    </location>
</feature>